<evidence type="ECO:0000313" key="2">
    <source>
        <dbReference type="Proteomes" id="UP000199663"/>
    </source>
</evidence>
<name>A0A1H3LD91_9BACT</name>
<comment type="caution">
    <text evidence="1">The sequence shown here is derived from an EMBL/GenBank/DDBJ whole genome shotgun (WGS) entry which is preliminary data.</text>
</comment>
<reference evidence="1 2" key="1">
    <citation type="submission" date="2016-10" db="EMBL/GenBank/DDBJ databases">
        <authorList>
            <person name="Varghese N."/>
            <person name="Submissions S."/>
        </authorList>
    </citation>
    <scope>NUCLEOTIDE SEQUENCE [LARGE SCALE GENOMIC DNA]</scope>
    <source>
        <strain evidence="1 2">DSM 17997</strain>
    </source>
</reference>
<dbReference type="Proteomes" id="UP000199663">
    <property type="component" value="Unassembled WGS sequence"/>
</dbReference>
<sequence length="101" mass="11889">MKNIKLNYMYRDGANYKQFGEIVFENPEEISIAAATHKIKEKLIQEMFFVSEDWGFPSLRIYPYDPEIDHDWHTFEDFEETNAVQSDSRSLGEFLEGIVMG</sequence>
<protein>
    <submittedName>
        <fullName evidence="1">Uncharacterized protein</fullName>
    </submittedName>
</protein>
<proteinExistence type="predicted"/>
<keyword evidence="2" id="KW-1185">Reference proteome</keyword>
<gene>
    <name evidence="1" type="ORF">SAMN05444412_1029</name>
</gene>
<dbReference type="RefSeq" id="WP_019596375.1">
    <property type="nucleotide sequence ID" value="NZ_FNQC01000002.1"/>
</dbReference>
<organism evidence="1 2">
    <name type="scientific">Rhodonellum ikkaensis</name>
    <dbReference type="NCBI Taxonomy" id="336829"/>
    <lineage>
        <taxon>Bacteria</taxon>
        <taxon>Pseudomonadati</taxon>
        <taxon>Bacteroidota</taxon>
        <taxon>Cytophagia</taxon>
        <taxon>Cytophagales</taxon>
        <taxon>Cytophagaceae</taxon>
        <taxon>Rhodonellum</taxon>
    </lineage>
</organism>
<dbReference type="EMBL" id="FNQC01000002">
    <property type="protein sequence ID" value="SDY62270.1"/>
    <property type="molecule type" value="Genomic_DNA"/>
</dbReference>
<accession>A0A1H3LD91</accession>
<evidence type="ECO:0000313" key="1">
    <source>
        <dbReference type="EMBL" id="SDY62270.1"/>
    </source>
</evidence>